<feature type="compositionally biased region" description="Gly residues" evidence="1">
    <location>
        <begin position="62"/>
        <end position="72"/>
    </location>
</feature>
<sequence length="167" mass="17058">MRRPQRPQAVGPGRARLQPRGLSGCGPPGAPSSLRSPRRPPPRPGPSALGEAAAEPGSARGARGGDPGGEAGGAEKSGAGGPGRRAEARAHRGARPEPSRPGRRGVPSAAADAPGRPLLPFLAPSLAAFLKGPQEMDRLPQVLSHFFRSNPEALLDVCMPSCAQLTL</sequence>
<organism evidence="2 3">
    <name type="scientific">Monodon monoceros</name>
    <name type="common">Narwhal</name>
    <name type="synonym">Ceratodon monodon</name>
    <dbReference type="NCBI Taxonomy" id="40151"/>
    <lineage>
        <taxon>Eukaryota</taxon>
        <taxon>Metazoa</taxon>
        <taxon>Chordata</taxon>
        <taxon>Craniata</taxon>
        <taxon>Vertebrata</taxon>
        <taxon>Euteleostomi</taxon>
        <taxon>Mammalia</taxon>
        <taxon>Eutheria</taxon>
        <taxon>Laurasiatheria</taxon>
        <taxon>Artiodactyla</taxon>
        <taxon>Whippomorpha</taxon>
        <taxon>Cetacea</taxon>
        <taxon>Odontoceti</taxon>
        <taxon>Monodontidae</taxon>
        <taxon>Monodon</taxon>
    </lineage>
</organism>
<feature type="non-terminal residue" evidence="2">
    <location>
        <position position="167"/>
    </location>
</feature>
<comment type="caution">
    <text evidence="2">The sequence shown here is derived from an EMBL/GenBank/DDBJ whole genome shotgun (WGS) entry which is preliminary data.</text>
</comment>
<name>A0A4U1EXF2_MONMO</name>
<feature type="compositionally biased region" description="Basic and acidic residues" evidence="1">
    <location>
        <begin position="84"/>
        <end position="100"/>
    </location>
</feature>
<feature type="compositionally biased region" description="Low complexity" evidence="1">
    <location>
        <begin position="46"/>
        <end position="61"/>
    </location>
</feature>
<evidence type="ECO:0000313" key="2">
    <source>
        <dbReference type="EMBL" id="TKC41087.1"/>
    </source>
</evidence>
<feature type="region of interest" description="Disordered" evidence="1">
    <location>
        <begin position="1"/>
        <end position="118"/>
    </location>
</feature>
<gene>
    <name evidence="2" type="ORF">EI555_010905</name>
</gene>
<evidence type="ECO:0000313" key="3">
    <source>
        <dbReference type="Proteomes" id="UP000308365"/>
    </source>
</evidence>
<dbReference type="AlphaFoldDB" id="A0A4U1EXF2"/>
<proteinExistence type="predicted"/>
<protein>
    <submittedName>
        <fullName evidence="2">Uncharacterized protein</fullName>
    </submittedName>
</protein>
<accession>A0A4U1EXF2</accession>
<dbReference type="Proteomes" id="UP000308365">
    <property type="component" value="Unassembled WGS sequence"/>
</dbReference>
<dbReference type="EMBL" id="RWIC01000678">
    <property type="protein sequence ID" value="TKC41087.1"/>
    <property type="molecule type" value="Genomic_DNA"/>
</dbReference>
<reference evidence="3" key="1">
    <citation type="journal article" date="2019" name="IScience">
        <title>Narwhal Genome Reveals Long-Term Low Genetic Diversity despite Current Large Abundance Size.</title>
        <authorList>
            <person name="Westbury M.V."/>
            <person name="Petersen B."/>
            <person name="Garde E."/>
            <person name="Heide-Jorgensen M.P."/>
            <person name="Lorenzen E.D."/>
        </authorList>
    </citation>
    <scope>NUCLEOTIDE SEQUENCE [LARGE SCALE GENOMIC DNA]</scope>
</reference>
<evidence type="ECO:0000256" key="1">
    <source>
        <dbReference type="SAM" id="MobiDB-lite"/>
    </source>
</evidence>